<dbReference type="InterPro" id="IPR001610">
    <property type="entry name" value="PAC"/>
</dbReference>
<dbReference type="InterPro" id="IPR003661">
    <property type="entry name" value="HisK_dim/P_dom"/>
</dbReference>
<dbReference type="Pfam" id="PF02518">
    <property type="entry name" value="HATPase_c"/>
    <property type="match status" value="1"/>
</dbReference>
<gene>
    <name evidence="9" type="ORF">RG47T_1694</name>
</gene>
<keyword evidence="3" id="KW-0597">Phosphoprotein</keyword>
<dbReference type="EC" id="2.7.13.3" evidence="2"/>
<feature type="domain" description="PAC" evidence="8">
    <location>
        <begin position="295"/>
        <end position="348"/>
    </location>
</feature>
<dbReference type="FunFam" id="3.30.565.10:FF:000006">
    <property type="entry name" value="Sensor histidine kinase WalK"/>
    <property type="match status" value="1"/>
</dbReference>
<dbReference type="AlphaFoldDB" id="A0A1Q5ZWV9"/>
<comment type="catalytic activity">
    <reaction evidence="1">
        <text>ATP + protein L-histidine = ADP + protein N-phospho-L-histidine.</text>
        <dbReference type="EC" id="2.7.13.3"/>
    </reaction>
</comment>
<dbReference type="InterPro" id="IPR000700">
    <property type="entry name" value="PAS-assoc_C"/>
</dbReference>
<reference evidence="9 10" key="1">
    <citation type="submission" date="2016-11" db="EMBL/GenBank/DDBJ databases">
        <title>Whole Genome Sequencing of Mucilaginibacter polytrichastri RG4-7(T) isolated from the moss sample.</title>
        <authorList>
            <person name="Li Y."/>
        </authorList>
    </citation>
    <scope>NUCLEOTIDE SEQUENCE [LARGE SCALE GENOMIC DNA]</scope>
    <source>
        <strain evidence="9 10">RG4-7</strain>
    </source>
</reference>
<dbReference type="SMART" id="SM00086">
    <property type="entry name" value="PAC"/>
    <property type="match status" value="2"/>
</dbReference>
<evidence type="ECO:0000256" key="4">
    <source>
        <dbReference type="ARBA" id="ARBA00022679"/>
    </source>
</evidence>
<protein>
    <recommendedName>
        <fullName evidence="2">histidine kinase</fullName>
        <ecNumber evidence="2">2.7.13.3</ecNumber>
    </recommendedName>
</protein>
<dbReference type="Gene3D" id="2.10.70.100">
    <property type="match status" value="1"/>
</dbReference>
<evidence type="ECO:0000256" key="3">
    <source>
        <dbReference type="ARBA" id="ARBA00022553"/>
    </source>
</evidence>
<dbReference type="Pfam" id="PF00512">
    <property type="entry name" value="HisKA"/>
    <property type="match status" value="1"/>
</dbReference>
<evidence type="ECO:0000259" key="6">
    <source>
        <dbReference type="PROSITE" id="PS50109"/>
    </source>
</evidence>
<evidence type="ECO:0000259" key="8">
    <source>
        <dbReference type="PROSITE" id="PS50113"/>
    </source>
</evidence>
<dbReference type="GO" id="GO:0000155">
    <property type="term" value="F:phosphorelay sensor kinase activity"/>
    <property type="evidence" value="ECO:0007669"/>
    <property type="project" value="InterPro"/>
</dbReference>
<accession>A0A1Q5ZWV9</accession>
<dbReference type="PROSITE" id="PS50113">
    <property type="entry name" value="PAC"/>
    <property type="match status" value="1"/>
</dbReference>
<name>A0A1Q5ZWV9_9SPHI</name>
<dbReference type="Proteomes" id="UP000186720">
    <property type="component" value="Unassembled WGS sequence"/>
</dbReference>
<feature type="domain" description="PAS" evidence="7">
    <location>
        <begin position="217"/>
        <end position="293"/>
    </location>
</feature>
<keyword evidence="5" id="KW-0418">Kinase</keyword>
<evidence type="ECO:0000256" key="2">
    <source>
        <dbReference type="ARBA" id="ARBA00012438"/>
    </source>
</evidence>
<dbReference type="SMART" id="SM00091">
    <property type="entry name" value="PAS"/>
    <property type="match status" value="2"/>
</dbReference>
<dbReference type="InterPro" id="IPR036890">
    <property type="entry name" value="HATPase_C_sf"/>
</dbReference>
<feature type="domain" description="Histidine kinase" evidence="6">
    <location>
        <begin position="352"/>
        <end position="566"/>
    </location>
</feature>
<dbReference type="SUPFAM" id="SSF47384">
    <property type="entry name" value="Homodimeric domain of signal transducing histidine kinase"/>
    <property type="match status" value="1"/>
</dbReference>
<dbReference type="SMART" id="SM00388">
    <property type="entry name" value="HisKA"/>
    <property type="match status" value="1"/>
</dbReference>
<dbReference type="InterPro" id="IPR052162">
    <property type="entry name" value="Sensor_kinase/Photoreceptor"/>
</dbReference>
<dbReference type="Gene3D" id="3.30.565.10">
    <property type="entry name" value="Histidine kinase-like ATPase, C-terminal domain"/>
    <property type="match status" value="1"/>
</dbReference>
<dbReference type="SUPFAM" id="SSF55785">
    <property type="entry name" value="PYP-like sensor domain (PAS domain)"/>
    <property type="match status" value="2"/>
</dbReference>
<dbReference type="PROSITE" id="PS50112">
    <property type="entry name" value="PAS"/>
    <property type="match status" value="1"/>
</dbReference>
<dbReference type="InterPro" id="IPR000014">
    <property type="entry name" value="PAS"/>
</dbReference>
<evidence type="ECO:0000313" key="9">
    <source>
        <dbReference type="EMBL" id="OKS86242.1"/>
    </source>
</evidence>
<dbReference type="CDD" id="cd00082">
    <property type="entry name" value="HisKA"/>
    <property type="match status" value="1"/>
</dbReference>
<dbReference type="Pfam" id="PF08448">
    <property type="entry name" value="PAS_4"/>
    <property type="match status" value="1"/>
</dbReference>
<dbReference type="InterPro" id="IPR013655">
    <property type="entry name" value="PAS_fold_3"/>
</dbReference>
<dbReference type="EMBL" id="MPPL01000001">
    <property type="protein sequence ID" value="OKS86242.1"/>
    <property type="molecule type" value="Genomic_DNA"/>
</dbReference>
<dbReference type="PANTHER" id="PTHR43304">
    <property type="entry name" value="PHYTOCHROME-LIKE PROTEIN CPH1"/>
    <property type="match status" value="1"/>
</dbReference>
<evidence type="ECO:0000256" key="5">
    <source>
        <dbReference type="ARBA" id="ARBA00022777"/>
    </source>
</evidence>
<dbReference type="Gene3D" id="3.30.450.20">
    <property type="entry name" value="PAS domain"/>
    <property type="match status" value="2"/>
</dbReference>
<dbReference type="InterPro" id="IPR035965">
    <property type="entry name" value="PAS-like_dom_sf"/>
</dbReference>
<dbReference type="InterPro" id="IPR013656">
    <property type="entry name" value="PAS_4"/>
</dbReference>
<organism evidence="9 10">
    <name type="scientific">Mucilaginibacter polytrichastri</name>
    <dbReference type="NCBI Taxonomy" id="1302689"/>
    <lineage>
        <taxon>Bacteria</taxon>
        <taxon>Pseudomonadati</taxon>
        <taxon>Bacteroidota</taxon>
        <taxon>Sphingobacteriia</taxon>
        <taxon>Sphingobacteriales</taxon>
        <taxon>Sphingobacteriaceae</taxon>
        <taxon>Mucilaginibacter</taxon>
    </lineage>
</organism>
<dbReference type="Gene3D" id="1.10.287.130">
    <property type="match status" value="1"/>
</dbReference>
<dbReference type="PROSITE" id="PS50109">
    <property type="entry name" value="HIS_KIN"/>
    <property type="match status" value="1"/>
</dbReference>
<dbReference type="PRINTS" id="PR00344">
    <property type="entry name" value="BCTRLSENSOR"/>
</dbReference>
<dbReference type="PANTHER" id="PTHR43304:SF1">
    <property type="entry name" value="PAC DOMAIN-CONTAINING PROTEIN"/>
    <property type="match status" value="1"/>
</dbReference>
<dbReference type="InterPro" id="IPR036097">
    <property type="entry name" value="HisK_dim/P_sf"/>
</dbReference>
<dbReference type="CDD" id="cd00130">
    <property type="entry name" value="PAS"/>
    <property type="match status" value="2"/>
</dbReference>
<proteinExistence type="predicted"/>
<dbReference type="InterPro" id="IPR005467">
    <property type="entry name" value="His_kinase_dom"/>
</dbReference>
<dbReference type="SMART" id="SM00387">
    <property type="entry name" value="HATPase_c"/>
    <property type="match status" value="1"/>
</dbReference>
<keyword evidence="4" id="KW-0808">Transferase</keyword>
<sequence>MWQTQVNLSSVTEPSHTPVFKKDGSLHYIIQIALNVTEKVRAGDAFTQQVTINEEQAESNKILIRSNDKLNITQKELEATINQLELSQRRFQSLVREANIGIIVLMGPEMKVEIVNKTYGQLIGRTVEELLGLQLFDIIPEAESTFRPLLEDVRVNKETRNYFDTPYTVYNGDKKIEGYLNLVYQPYIEEDQHITGVIVVCQDVTEQVRSRTNLQSAYEQLRLAKDAAQLGFFDVDIVKGTLEWDGRCRELFGISHNDVVTYEKDFVTGLHPDDRERILAIIDDVYIKAVNNGIYDVDYRTVGAEDQQIRWIRAKGQAYFDAEDRPIRFIGSVIDITEQKLDEIRKNDFIGMVSHELKTPLTSLTAIIQVANLKMQKSDDAFIAGAMEKATVQVKRMSNMINGFLNVSRLESAKLSIDKQPFDMNELIKEMIHDTNLTVSGYRIDYEDCNPVLINADRDKIGSVITNLVSNAIKYSPKADQVEIKCHVKENQFQVSIRDYGMGLTEGDKDKVFERYFRVEGNNNKHIAGFGIGLYLSAEIIQRHHGKIWVESELGKGSTFFFSIPI</sequence>
<dbReference type="NCBIfam" id="TIGR00229">
    <property type="entry name" value="sensory_box"/>
    <property type="match status" value="1"/>
</dbReference>
<dbReference type="InterPro" id="IPR004358">
    <property type="entry name" value="Sig_transdc_His_kin-like_C"/>
</dbReference>
<dbReference type="SUPFAM" id="SSF55874">
    <property type="entry name" value="ATPase domain of HSP90 chaperone/DNA topoisomerase II/histidine kinase"/>
    <property type="match status" value="1"/>
</dbReference>
<keyword evidence="10" id="KW-1185">Reference proteome</keyword>
<evidence type="ECO:0000259" key="7">
    <source>
        <dbReference type="PROSITE" id="PS50112"/>
    </source>
</evidence>
<dbReference type="STRING" id="1302689.RG47T_1694"/>
<dbReference type="Pfam" id="PF08447">
    <property type="entry name" value="PAS_3"/>
    <property type="match status" value="1"/>
</dbReference>
<evidence type="ECO:0000256" key="1">
    <source>
        <dbReference type="ARBA" id="ARBA00000085"/>
    </source>
</evidence>
<evidence type="ECO:0000313" key="10">
    <source>
        <dbReference type="Proteomes" id="UP000186720"/>
    </source>
</evidence>
<dbReference type="InterPro" id="IPR003594">
    <property type="entry name" value="HATPase_dom"/>
</dbReference>
<comment type="caution">
    <text evidence="9">The sequence shown here is derived from an EMBL/GenBank/DDBJ whole genome shotgun (WGS) entry which is preliminary data.</text>
</comment>